<accession>A0ABS6SCU3</accession>
<evidence type="ECO:0000313" key="1">
    <source>
        <dbReference type="EMBL" id="MBV7256146.1"/>
    </source>
</evidence>
<evidence type="ECO:0000313" key="2">
    <source>
        <dbReference type="Proteomes" id="UP000722336"/>
    </source>
</evidence>
<protein>
    <submittedName>
        <fullName evidence="1">Uncharacterized protein</fullName>
    </submittedName>
</protein>
<gene>
    <name evidence="1" type="ORF">KCG44_05040</name>
</gene>
<reference evidence="1 2" key="1">
    <citation type="submission" date="2021-04" db="EMBL/GenBank/DDBJ databases">
        <authorList>
            <person name="Pira H."/>
            <person name="Risdian C."/>
            <person name="Wink J."/>
        </authorList>
    </citation>
    <scope>NUCLEOTIDE SEQUENCE [LARGE SCALE GENOMIC DNA]</scope>
    <source>
        <strain evidence="1 2">WHA3</strain>
    </source>
</reference>
<organism evidence="1 2">
    <name type="scientific">Pacificimonas pallii</name>
    <dbReference type="NCBI Taxonomy" id="2827236"/>
    <lineage>
        <taxon>Bacteria</taxon>
        <taxon>Pseudomonadati</taxon>
        <taxon>Pseudomonadota</taxon>
        <taxon>Alphaproteobacteria</taxon>
        <taxon>Sphingomonadales</taxon>
        <taxon>Sphingosinicellaceae</taxon>
        <taxon>Pacificimonas</taxon>
    </lineage>
</organism>
<dbReference type="EMBL" id="JAGSPA010000001">
    <property type="protein sequence ID" value="MBV7256146.1"/>
    <property type="molecule type" value="Genomic_DNA"/>
</dbReference>
<proteinExistence type="predicted"/>
<name>A0ABS6SCU3_9SPHN</name>
<keyword evidence="2" id="KW-1185">Reference proteome</keyword>
<dbReference type="Proteomes" id="UP000722336">
    <property type="component" value="Unassembled WGS sequence"/>
</dbReference>
<comment type="caution">
    <text evidence="1">The sequence shown here is derived from an EMBL/GenBank/DDBJ whole genome shotgun (WGS) entry which is preliminary data.</text>
</comment>
<sequence length="116" mass="12207">MLADAGTAFEALFAADRGYIAAYRQQYGSEAHSTSLLLIHKFRGALLSDLELNALDLLRHFNQSRAKGTTAAILKSGSVAIRKNAGEIAIGEAKPLYQVAANGMAEGSASNSAIPK</sequence>
<dbReference type="RefSeq" id="WP_218444592.1">
    <property type="nucleotide sequence ID" value="NZ_JAGSPA010000001.1"/>
</dbReference>